<reference evidence="2" key="1">
    <citation type="journal article" date="2019" name="Sci. Rep.">
        <title>Draft genome of Tanacetum cinerariifolium, the natural source of mosquito coil.</title>
        <authorList>
            <person name="Yamashiro T."/>
            <person name="Shiraishi A."/>
            <person name="Satake H."/>
            <person name="Nakayama K."/>
        </authorList>
    </citation>
    <scope>NUCLEOTIDE SEQUENCE</scope>
</reference>
<feature type="compositionally biased region" description="Polar residues" evidence="1">
    <location>
        <begin position="119"/>
        <end position="132"/>
    </location>
</feature>
<feature type="region of interest" description="Disordered" evidence="1">
    <location>
        <begin position="29"/>
        <end position="76"/>
    </location>
</feature>
<dbReference type="AlphaFoldDB" id="A0A6L2KCM4"/>
<dbReference type="EMBL" id="BKCJ010002129">
    <property type="protein sequence ID" value="GEU46472.1"/>
    <property type="molecule type" value="Genomic_DNA"/>
</dbReference>
<feature type="region of interest" description="Disordered" evidence="1">
    <location>
        <begin position="119"/>
        <end position="138"/>
    </location>
</feature>
<name>A0A6L2KCM4_TANCI</name>
<accession>A0A6L2KCM4</accession>
<evidence type="ECO:0000256" key="1">
    <source>
        <dbReference type="SAM" id="MobiDB-lite"/>
    </source>
</evidence>
<feature type="compositionally biased region" description="Basic and acidic residues" evidence="1">
    <location>
        <begin position="30"/>
        <end position="48"/>
    </location>
</feature>
<sequence>MWRHVCDVSEIDKKSYTMEQDCASVGITEDNNKHDMEDDGRSGSKIGKENVQSNEQDTPIPITTKTVKGSTNVSRSKEKVVISSDSEGSEADGFSEIKKITALLAKAFNRRKFYSKPINNNLRTSSSSQSANKKQDDSNQEINANMVFMAQIEKVLSDSEASSSFAYEKISEVSVNKELSETLEVVYKNAKGKVHCSKSVKVVYDWKPPICCDCEKTLTRYEGIEASKKNKYGEGKYDNSKKKWYVYKEARKRSSNKFFVFEMYDVNEQNENSDMIAYFKQKSIVLVDKGEENSVCDGGIEEEEDVYVEDEGIAQSMGGNIVKGMDKWVLDGY</sequence>
<organism evidence="2">
    <name type="scientific">Tanacetum cinerariifolium</name>
    <name type="common">Dalmatian daisy</name>
    <name type="synonym">Chrysanthemum cinerariifolium</name>
    <dbReference type="NCBI Taxonomy" id="118510"/>
    <lineage>
        <taxon>Eukaryota</taxon>
        <taxon>Viridiplantae</taxon>
        <taxon>Streptophyta</taxon>
        <taxon>Embryophyta</taxon>
        <taxon>Tracheophyta</taxon>
        <taxon>Spermatophyta</taxon>
        <taxon>Magnoliopsida</taxon>
        <taxon>eudicotyledons</taxon>
        <taxon>Gunneridae</taxon>
        <taxon>Pentapetalae</taxon>
        <taxon>asterids</taxon>
        <taxon>campanulids</taxon>
        <taxon>Asterales</taxon>
        <taxon>Asteraceae</taxon>
        <taxon>Asteroideae</taxon>
        <taxon>Anthemideae</taxon>
        <taxon>Anthemidinae</taxon>
        <taxon>Tanacetum</taxon>
    </lineage>
</organism>
<protein>
    <submittedName>
        <fullName evidence="2">Uncharacterized protein</fullName>
    </submittedName>
</protein>
<comment type="caution">
    <text evidence="2">The sequence shown here is derived from an EMBL/GenBank/DDBJ whole genome shotgun (WGS) entry which is preliminary data.</text>
</comment>
<gene>
    <name evidence="2" type="ORF">Tci_018450</name>
</gene>
<evidence type="ECO:0000313" key="2">
    <source>
        <dbReference type="EMBL" id="GEU46472.1"/>
    </source>
</evidence>
<proteinExistence type="predicted"/>
<feature type="compositionally biased region" description="Polar residues" evidence="1">
    <location>
        <begin position="50"/>
        <end position="74"/>
    </location>
</feature>